<evidence type="ECO:0000313" key="3">
    <source>
        <dbReference type="Proteomes" id="UP000823914"/>
    </source>
</evidence>
<accession>A0A9E2L1W3</accession>
<dbReference type="AlphaFoldDB" id="A0A9E2L1W3"/>
<gene>
    <name evidence="2" type="ORF">IAA16_06480</name>
</gene>
<dbReference type="InterPro" id="IPR018725">
    <property type="entry name" value="DUF2259_secreted"/>
</dbReference>
<dbReference type="EMBL" id="JAHLFV010000156">
    <property type="protein sequence ID" value="MBU3850195.1"/>
    <property type="molecule type" value="Genomic_DNA"/>
</dbReference>
<organism evidence="2 3">
    <name type="scientific">Candidatus Treponema excrementipullorum</name>
    <dbReference type="NCBI Taxonomy" id="2838768"/>
    <lineage>
        <taxon>Bacteria</taxon>
        <taxon>Pseudomonadati</taxon>
        <taxon>Spirochaetota</taxon>
        <taxon>Spirochaetia</taxon>
        <taxon>Spirochaetales</taxon>
        <taxon>Treponemataceae</taxon>
        <taxon>Treponema</taxon>
    </lineage>
</organism>
<evidence type="ECO:0000256" key="1">
    <source>
        <dbReference type="SAM" id="SignalP"/>
    </source>
</evidence>
<protein>
    <submittedName>
        <fullName evidence="2">DUF2259 domain-containing protein</fullName>
    </submittedName>
</protein>
<dbReference type="Proteomes" id="UP000823914">
    <property type="component" value="Unassembled WGS sequence"/>
</dbReference>
<sequence>MKKKILLSFFLLAVSFSVFAGDVATFEDMGFSQDGSVYVFGQYGTTDKTFLPYAEIYTVDVAKNDFVKNGVFTSKGVTGKSAQQVFSQVTQRAQDFLKPYNLTPVSSSSLLYLKQSEGVDDEEIVFKDFESVDEPVFYHVKVEALYRGKGANTDSSFYIKVEKKTEDGSVLSRFVAGNPEIKRKGVTNYSINRIFTTPDGKGVVFVVEKTVEDSTGVSVRYMVETAVVDK</sequence>
<keyword evidence="1" id="KW-0732">Signal</keyword>
<comment type="caution">
    <text evidence="2">The sequence shown here is derived from an EMBL/GenBank/DDBJ whole genome shotgun (WGS) entry which is preliminary data.</text>
</comment>
<feature type="signal peptide" evidence="1">
    <location>
        <begin position="1"/>
        <end position="20"/>
    </location>
</feature>
<evidence type="ECO:0000313" key="2">
    <source>
        <dbReference type="EMBL" id="MBU3850195.1"/>
    </source>
</evidence>
<name>A0A9E2L1W3_9SPIR</name>
<reference evidence="2" key="2">
    <citation type="submission" date="2021-04" db="EMBL/GenBank/DDBJ databases">
        <authorList>
            <person name="Gilroy R."/>
        </authorList>
    </citation>
    <scope>NUCLEOTIDE SEQUENCE</scope>
    <source>
        <strain evidence="2">Gambia15-2214</strain>
    </source>
</reference>
<proteinExistence type="predicted"/>
<dbReference type="Pfam" id="PF10016">
    <property type="entry name" value="DUF2259"/>
    <property type="match status" value="1"/>
</dbReference>
<reference evidence="2" key="1">
    <citation type="journal article" date="2021" name="PeerJ">
        <title>Extensive microbial diversity within the chicken gut microbiome revealed by metagenomics and culture.</title>
        <authorList>
            <person name="Gilroy R."/>
            <person name="Ravi A."/>
            <person name="Getino M."/>
            <person name="Pursley I."/>
            <person name="Horton D.L."/>
            <person name="Alikhan N.F."/>
            <person name="Baker D."/>
            <person name="Gharbi K."/>
            <person name="Hall N."/>
            <person name="Watson M."/>
            <person name="Adriaenssens E.M."/>
            <person name="Foster-Nyarko E."/>
            <person name="Jarju S."/>
            <person name="Secka A."/>
            <person name="Antonio M."/>
            <person name="Oren A."/>
            <person name="Chaudhuri R.R."/>
            <person name="La Ragione R."/>
            <person name="Hildebrand F."/>
            <person name="Pallen M.J."/>
        </authorList>
    </citation>
    <scope>NUCLEOTIDE SEQUENCE</scope>
    <source>
        <strain evidence="2">Gambia15-2214</strain>
    </source>
</reference>
<feature type="chain" id="PRO_5039722064" evidence="1">
    <location>
        <begin position="21"/>
        <end position="230"/>
    </location>
</feature>